<proteinExistence type="predicted"/>
<dbReference type="PANTHER" id="PTHR46648:SF1">
    <property type="entry name" value="ADENOSINE 5'-MONOPHOSPHORAMIDASE HNT1"/>
    <property type="match status" value="1"/>
</dbReference>
<feature type="domain" description="HIT" evidence="2">
    <location>
        <begin position="45"/>
        <end position="114"/>
    </location>
</feature>
<keyword evidence="4" id="KW-1185">Reference proteome</keyword>
<evidence type="ECO:0000313" key="4">
    <source>
        <dbReference type="Proteomes" id="UP000744769"/>
    </source>
</evidence>
<sequence>MNDVCLVCAEVTGAQPVPGGFLEQCNTVVVFHCPVVAPATDVYAGHLFVVPRRHAAGFADLTMSEAASVGQALARWSLALERAGAEHVYVVRVGHAFPHLHVMLLPRWPGTPESVSWSEVDRWPGARRGDTEFATEVVDELRRLAAV</sequence>
<dbReference type="GO" id="GO:0009117">
    <property type="term" value="P:nucleotide metabolic process"/>
    <property type="evidence" value="ECO:0007669"/>
    <property type="project" value="TreeGrafter"/>
</dbReference>
<gene>
    <name evidence="3" type="ORF">G9U51_02970</name>
</gene>
<reference evidence="3" key="1">
    <citation type="submission" date="2020-03" db="EMBL/GenBank/DDBJ databases">
        <title>Draft sequencing of Calidifontibacter sp. DB0510.</title>
        <authorList>
            <person name="Kim D.-U."/>
        </authorList>
    </citation>
    <scope>NUCLEOTIDE SEQUENCE</scope>
    <source>
        <strain evidence="3">DB0510</strain>
    </source>
</reference>
<comment type="caution">
    <text evidence="3">The sequence shown here is derived from an EMBL/GenBank/DDBJ whole genome shotgun (WGS) entry which is preliminary data.</text>
</comment>
<dbReference type="PROSITE" id="PS51084">
    <property type="entry name" value="HIT_2"/>
    <property type="match status" value="1"/>
</dbReference>
<dbReference type="Proteomes" id="UP000744769">
    <property type="component" value="Unassembled WGS sequence"/>
</dbReference>
<evidence type="ECO:0000259" key="2">
    <source>
        <dbReference type="PROSITE" id="PS51084"/>
    </source>
</evidence>
<evidence type="ECO:0000256" key="1">
    <source>
        <dbReference type="PROSITE-ProRule" id="PRU00464"/>
    </source>
</evidence>
<dbReference type="AlphaFoldDB" id="A0A967AYG8"/>
<dbReference type="InterPro" id="IPR036265">
    <property type="entry name" value="HIT-like_sf"/>
</dbReference>
<dbReference type="PANTHER" id="PTHR46648">
    <property type="entry name" value="HIT FAMILY PROTEIN 1"/>
    <property type="match status" value="1"/>
</dbReference>
<name>A0A967AYG8_9MICO</name>
<organism evidence="3 4">
    <name type="scientific">Metallococcus carri</name>
    <dbReference type="NCBI Taxonomy" id="1656884"/>
    <lineage>
        <taxon>Bacteria</taxon>
        <taxon>Bacillati</taxon>
        <taxon>Actinomycetota</taxon>
        <taxon>Actinomycetes</taxon>
        <taxon>Micrococcales</taxon>
        <taxon>Dermacoccaceae</taxon>
        <taxon>Metallococcus</taxon>
    </lineage>
</organism>
<dbReference type="SUPFAM" id="SSF54197">
    <property type="entry name" value="HIT-like"/>
    <property type="match status" value="1"/>
</dbReference>
<protein>
    <submittedName>
        <fullName evidence="3">HIT family protein</fullName>
    </submittedName>
</protein>
<dbReference type="InterPro" id="IPR001310">
    <property type="entry name" value="Histidine_triad_HIT"/>
</dbReference>
<dbReference type="Gene3D" id="3.30.428.10">
    <property type="entry name" value="HIT-like"/>
    <property type="match status" value="1"/>
</dbReference>
<evidence type="ECO:0000313" key="3">
    <source>
        <dbReference type="EMBL" id="NHN54744.1"/>
    </source>
</evidence>
<dbReference type="GO" id="GO:0003824">
    <property type="term" value="F:catalytic activity"/>
    <property type="evidence" value="ECO:0007669"/>
    <property type="project" value="InterPro"/>
</dbReference>
<dbReference type="EMBL" id="JAAOIV010000002">
    <property type="protein sequence ID" value="NHN54744.1"/>
    <property type="molecule type" value="Genomic_DNA"/>
</dbReference>
<comment type="caution">
    <text evidence="1">Lacks conserved residue(s) required for the propagation of feature annotation.</text>
</comment>
<dbReference type="InterPro" id="IPR011146">
    <property type="entry name" value="HIT-like"/>
</dbReference>
<accession>A0A967AYG8</accession>